<dbReference type="GO" id="GO:0008270">
    <property type="term" value="F:zinc ion binding"/>
    <property type="evidence" value="ECO:0007669"/>
    <property type="project" value="UniProtKB-KW"/>
</dbReference>
<dbReference type="Gene3D" id="4.10.1000.10">
    <property type="entry name" value="Zinc finger, CCCH-type"/>
    <property type="match status" value="1"/>
</dbReference>
<gene>
    <name evidence="6" type="ORF">K435DRAFT_685020</name>
</gene>
<evidence type="ECO:0000313" key="6">
    <source>
        <dbReference type="EMBL" id="THU85732.1"/>
    </source>
</evidence>
<keyword evidence="1 4" id="KW-0479">Metal-binding</keyword>
<accession>A0A4S8LAA6</accession>
<name>A0A4S8LAA6_DENBC</name>
<feature type="zinc finger region" description="C3H1-type" evidence="4">
    <location>
        <begin position="111"/>
        <end position="138"/>
    </location>
</feature>
<dbReference type="InterPro" id="IPR036855">
    <property type="entry name" value="Znf_CCCH_sf"/>
</dbReference>
<reference evidence="6 7" key="1">
    <citation type="journal article" date="2019" name="Nat. Ecol. Evol.">
        <title>Megaphylogeny resolves global patterns of mushroom evolution.</title>
        <authorList>
            <person name="Varga T."/>
            <person name="Krizsan K."/>
            <person name="Foldi C."/>
            <person name="Dima B."/>
            <person name="Sanchez-Garcia M."/>
            <person name="Sanchez-Ramirez S."/>
            <person name="Szollosi G.J."/>
            <person name="Szarkandi J.G."/>
            <person name="Papp V."/>
            <person name="Albert L."/>
            <person name="Andreopoulos W."/>
            <person name="Angelini C."/>
            <person name="Antonin V."/>
            <person name="Barry K.W."/>
            <person name="Bougher N.L."/>
            <person name="Buchanan P."/>
            <person name="Buyck B."/>
            <person name="Bense V."/>
            <person name="Catcheside P."/>
            <person name="Chovatia M."/>
            <person name="Cooper J."/>
            <person name="Damon W."/>
            <person name="Desjardin D."/>
            <person name="Finy P."/>
            <person name="Geml J."/>
            <person name="Haridas S."/>
            <person name="Hughes K."/>
            <person name="Justo A."/>
            <person name="Karasinski D."/>
            <person name="Kautmanova I."/>
            <person name="Kiss B."/>
            <person name="Kocsube S."/>
            <person name="Kotiranta H."/>
            <person name="LaButti K.M."/>
            <person name="Lechner B.E."/>
            <person name="Liimatainen K."/>
            <person name="Lipzen A."/>
            <person name="Lukacs Z."/>
            <person name="Mihaltcheva S."/>
            <person name="Morgado L.N."/>
            <person name="Niskanen T."/>
            <person name="Noordeloos M.E."/>
            <person name="Ohm R.A."/>
            <person name="Ortiz-Santana B."/>
            <person name="Ovrebo C."/>
            <person name="Racz N."/>
            <person name="Riley R."/>
            <person name="Savchenko A."/>
            <person name="Shiryaev A."/>
            <person name="Soop K."/>
            <person name="Spirin V."/>
            <person name="Szebenyi C."/>
            <person name="Tomsovsky M."/>
            <person name="Tulloss R.E."/>
            <person name="Uehling J."/>
            <person name="Grigoriev I.V."/>
            <person name="Vagvolgyi C."/>
            <person name="Papp T."/>
            <person name="Martin F.M."/>
            <person name="Miettinen O."/>
            <person name="Hibbett D.S."/>
            <person name="Nagy L.G."/>
        </authorList>
    </citation>
    <scope>NUCLEOTIDE SEQUENCE [LARGE SCALE GENOMIC DNA]</scope>
    <source>
        <strain evidence="6 7">CBS 962.96</strain>
    </source>
</reference>
<dbReference type="Proteomes" id="UP000297245">
    <property type="component" value="Unassembled WGS sequence"/>
</dbReference>
<protein>
    <recommendedName>
        <fullName evidence="5">C3H1-type domain-containing protein</fullName>
    </recommendedName>
</protein>
<proteinExistence type="predicted"/>
<evidence type="ECO:0000259" key="5">
    <source>
        <dbReference type="PROSITE" id="PS50103"/>
    </source>
</evidence>
<evidence type="ECO:0000256" key="2">
    <source>
        <dbReference type="ARBA" id="ARBA00022771"/>
    </source>
</evidence>
<feature type="domain" description="C3H1-type" evidence="5">
    <location>
        <begin position="111"/>
        <end position="138"/>
    </location>
</feature>
<dbReference type="EMBL" id="ML179533">
    <property type="protein sequence ID" value="THU85732.1"/>
    <property type="molecule type" value="Genomic_DNA"/>
</dbReference>
<keyword evidence="2 4" id="KW-0863">Zinc-finger</keyword>
<dbReference type="InterPro" id="IPR000571">
    <property type="entry name" value="Znf_CCCH"/>
</dbReference>
<dbReference type="PROSITE" id="PS50103">
    <property type="entry name" value="ZF_C3H1"/>
    <property type="match status" value="1"/>
</dbReference>
<evidence type="ECO:0000313" key="7">
    <source>
        <dbReference type="Proteomes" id="UP000297245"/>
    </source>
</evidence>
<keyword evidence="7" id="KW-1185">Reference proteome</keyword>
<sequence length="212" mass="24506">MLYNGVAQGSRRHRTYSHCEYTRSNYCRYSHSIFNLKRILKLVSLPGVIRLNYGHGFERYGSYETTRSGWDRTLQICSDGQEANYNLPKAILLAEKNRSLTWVGAPEVQYEKKQSLCQSYQNDRCKYGPQCRFDHDLDDGNHLEKLARWVVDDFSTYNYLTVECHRDLHEGIGPRPRNAGVHWKITLKPNAFKKFKANDPIAKTAGASSTSF</sequence>
<organism evidence="6 7">
    <name type="scientific">Dendrothele bispora (strain CBS 962.96)</name>
    <dbReference type="NCBI Taxonomy" id="1314807"/>
    <lineage>
        <taxon>Eukaryota</taxon>
        <taxon>Fungi</taxon>
        <taxon>Dikarya</taxon>
        <taxon>Basidiomycota</taxon>
        <taxon>Agaricomycotina</taxon>
        <taxon>Agaricomycetes</taxon>
        <taxon>Agaricomycetidae</taxon>
        <taxon>Agaricales</taxon>
        <taxon>Agaricales incertae sedis</taxon>
        <taxon>Dendrothele</taxon>
    </lineage>
</organism>
<keyword evidence="3 4" id="KW-0862">Zinc</keyword>
<dbReference type="OrthoDB" id="2920843at2759"/>
<evidence type="ECO:0000256" key="4">
    <source>
        <dbReference type="PROSITE-ProRule" id="PRU00723"/>
    </source>
</evidence>
<dbReference type="Pfam" id="PF18044">
    <property type="entry name" value="zf-CCCH_4"/>
    <property type="match status" value="1"/>
</dbReference>
<dbReference type="SUPFAM" id="SSF90229">
    <property type="entry name" value="CCCH zinc finger"/>
    <property type="match status" value="1"/>
</dbReference>
<evidence type="ECO:0000256" key="1">
    <source>
        <dbReference type="ARBA" id="ARBA00022723"/>
    </source>
</evidence>
<dbReference type="InterPro" id="IPR041367">
    <property type="entry name" value="Znf-CCCH_4"/>
</dbReference>
<dbReference type="SMART" id="SM00356">
    <property type="entry name" value="ZnF_C3H1"/>
    <property type="match status" value="1"/>
</dbReference>
<dbReference type="AlphaFoldDB" id="A0A4S8LAA6"/>
<evidence type="ECO:0000256" key="3">
    <source>
        <dbReference type="ARBA" id="ARBA00022833"/>
    </source>
</evidence>